<dbReference type="RefSeq" id="WP_094362415.1">
    <property type="nucleotide sequence ID" value="NZ_NMVQ01000001.1"/>
</dbReference>
<dbReference type="EMBL" id="NMVQ01000001">
    <property type="protein sequence ID" value="OYO25207.1"/>
    <property type="molecule type" value="Genomic_DNA"/>
</dbReference>
<evidence type="ECO:0000313" key="4">
    <source>
        <dbReference type="Proteomes" id="UP000216311"/>
    </source>
</evidence>
<evidence type="ECO:0000259" key="2">
    <source>
        <dbReference type="Pfam" id="PF01425"/>
    </source>
</evidence>
<accession>A0A255HC13</accession>
<comment type="caution">
    <text evidence="3">The sequence shown here is derived from an EMBL/GenBank/DDBJ whole genome shotgun (WGS) entry which is preliminary data.</text>
</comment>
<dbReference type="OrthoDB" id="9811471at2"/>
<dbReference type="PANTHER" id="PTHR11895">
    <property type="entry name" value="TRANSAMIDASE"/>
    <property type="match status" value="1"/>
</dbReference>
<dbReference type="InterPro" id="IPR000120">
    <property type="entry name" value="Amidase"/>
</dbReference>
<dbReference type="Pfam" id="PF01425">
    <property type="entry name" value="Amidase"/>
    <property type="match status" value="1"/>
</dbReference>
<dbReference type="InterPro" id="IPR036928">
    <property type="entry name" value="AS_sf"/>
</dbReference>
<evidence type="ECO:0000256" key="1">
    <source>
        <dbReference type="ARBA" id="ARBA00009199"/>
    </source>
</evidence>
<dbReference type="AlphaFoldDB" id="A0A255HC13"/>
<evidence type="ECO:0000313" key="3">
    <source>
        <dbReference type="EMBL" id="OYO25207.1"/>
    </source>
</evidence>
<dbReference type="Proteomes" id="UP000216311">
    <property type="component" value="Unassembled WGS sequence"/>
</dbReference>
<dbReference type="InterPro" id="IPR023631">
    <property type="entry name" value="Amidase_dom"/>
</dbReference>
<dbReference type="PROSITE" id="PS00571">
    <property type="entry name" value="AMIDASES"/>
    <property type="match status" value="1"/>
</dbReference>
<organism evidence="3 4">
    <name type="scientific">Enemella dayhoffiae</name>
    <dbReference type="NCBI Taxonomy" id="2016507"/>
    <lineage>
        <taxon>Bacteria</taxon>
        <taxon>Bacillati</taxon>
        <taxon>Actinomycetota</taxon>
        <taxon>Actinomycetes</taxon>
        <taxon>Propionibacteriales</taxon>
        <taxon>Propionibacteriaceae</taxon>
        <taxon>Enemella</taxon>
    </lineage>
</organism>
<reference evidence="3 4" key="1">
    <citation type="submission" date="2017-07" db="EMBL/GenBank/DDBJ databases">
        <title>Draft whole genome sequences of clinical Proprionibacteriaceae strains.</title>
        <authorList>
            <person name="Bernier A.-M."/>
            <person name="Bernard K."/>
            <person name="Domingo M.-C."/>
        </authorList>
    </citation>
    <scope>NUCLEOTIDE SEQUENCE [LARGE SCALE GENOMIC DNA]</scope>
    <source>
        <strain evidence="3 4">NML 130396</strain>
    </source>
</reference>
<dbReference type="SUPFAM" id="SSF75304">
    <property type="entry name" value="Amidase signature (AS) enzymes"/>
    <property type="match status" value="1"/>
</dbReference>
<keyword evidence="4" id="KW-1185">Reference proteome</keyword>
<dbReference type="Gene3D" id="3.90.1300.10">
    <property type="entry name" value="Amidase signature (AS) domain"/>
    <property type="match status" value="1"/>
</dbReference>
<protein>
    <submittedName>
        <fullName evidence="3">Amidase</fullName>
    </submittedName>
</protein>
<gene>
    <name evidence="3" type="ORF">CGZ93_01770</name>
</gene>
<feature type="domain" description="Amidase" evidence="2">
    <location>
        <begin position="26"/>
        <end position="442"/>
    </location>
</feature>
<dbReference type="PANTHER" id="PTHR11895:SF7">
    <property type="entry name" value="GLUTAMYL-TRNA(GLN) AMIDOTRANSFERASE SUBUNIT A, MITOCHONDRIAL"/>
    <property type="match status" value="1"/>
</dbReference>
<dbReference type="GO" id="GO:0003824">
    <property type="term" value="F:catalytic activity"/>
    <property type="evidence" value="ECO:0007669"/>
    <property type="project" value="InterPro"/>
</dbReference>
<dbReference type="InterPro" id="IPR020556">
    <property type="entry name" value="Amidase_CS"/>
</dbReference>
<proteinExistence type="inferred from homology"/>
<comment type="similarity">
    <text evidence="1">Belongs to the amidase family.</text>
</comment>
<name>A0A255HC13_9ACTN</name>
<sequence>MSEHFQSAQQLVRAYAAGERSPVQELQRVLDRTAELQPLLNAMSRTDADTAWVQARAAEQRWRGGAARGPLDGVPITIKDNIPIAGRVARGGSRATPDTPAVQNGPVVDRLLEAGAVIVGATVMPDWGCKGVGDSPQWGTTRNPWDRRLTPGGSSSGAAAGVAAGMTALSIGSDGAGSIRMPAGFCGLAGIKPTYGRVAALPGSAFGSLSHQGPITRTVSDLAVLLDVIAQPDDRDGMCWPGPRFQVPQERALTGVRVGVGLDWGPFPAEPDVREAVHRTAEWLAARGATVQPVQVDVSGARETLDLLWESGCASVVAKAGPEQRELFDDTLLYFADRAANHTAVQYADAMAARTTLAGRFAQLHRDSHVLLTPVTTTPAFDVDTDIPAGSGMGSWLDWAPYTYPFNLTGQPAITVPAGVDGRNRPIGVQLVGPRFADQLLLDLAAAIEADSGGFEALSEGGRRLDLEPS</sequence>